<feature type="chain" id="PRO_5044004852" evidence="1">
    <location>
        <begin position="21"/>
        <end position="319"/>
    </location>
</feature>
<dbReference type="Pfam" id="PF11751">
    <property type="entry name" value="PorP_SprF"/>
    <property type="match status" value="1"/>
</dbReference>
<dbReference type="KEGG" id="cspu:CGC55_08710"/>
<sequence length="319" mass="36836">MKKIVLFVLAVCAFAPKAFSQELNLPQQNQYLADSEFLIAPTYAGIGDFVRIRLSAVTQWVGVKGAPDYQSLGGDMRLGERSGAGVMLYNDRNGFTKQMGGKATFAHHLTLDRYDNHFISFGISYALNTFKIEIDKFDRTISGNDQALTNDRFTVNHNFDVAVLYRYKKWWINLTALNILNKDIERFYKEEPKALRNYMVYTGYRYKRDKNSRFEIEPSVLFQHYESDGRSTTDFNIKFRWLDIEDYYWVGLNYRSLNDQLFRPLNIGPMAGAKFGMFYAAYSYQVTLNELIGYNSGTHMLTLGLDLFQGVSNCKCAQR</sequence>
<dbReference type="GeneID" id="78162736"/>
<gene>
    <name evidence="2" type="ORF">CGC55_08710</name>
    <name evidence="3" type="ORF">NCTC11653_01550</name>
</gene>
<protein>
    <submittedName>
        <fullName evidence="3">Bacteroidetes-specific putative membrane protein</fullName>
    </submittedName>
    <submittedName>
        <fullName evidence="2">Type IX secretion system membrane protein PorP/SprF</fullName>
    </submittedName>
</protein>
<evidence type="ECO:0000256" key="1">
    <source>
        <dbReference type="SAM" id="SignalP"/>
    </source>
</evidence>
<evidence type="ECO:0000313" key="2">
    <source>
        <dbReference type="EMBL" id="ATA84581.1"/>
    </source>
</evidence>
<dbReference type="EMBL" id="CP022385">
    <property type="protein sequence ID" value="ATA84581.1"/>
    <property type="molecule type" value="Genomic_DNA"/>
</dbReference>
<dbReference type="NCBIfam" id="TIGR03519">
    <property type="entry name" value="T9SS_PorP_fam"/>
    <property type="match status" value="1"/>
</dbReference>
<proteinExistence type="predicted"/>
<organism evidence="3 5">
    <name type="scientific">Capnocytophaga sputigena</name>
    <dbReference type="NCBI Taxonomy" id="1019"/>
    <lineage>
        <taxon>Bacteria</taxon>
        <taxon>Pseudomonadati</taxon>
        <taxon>Bacteroidota</taxon>
        <taxon>Flavobacteriia</taxon>
        <taxon>Flavobacteriales</taxon>
        <taxon>Flavobacteriaceae</taxon>
        <taxon>Capnocytophaga</taxon>
    </lineage>
</organism>
<dbReference type="EMBL" id="UAVP01000008">
    <property type="protein sequence ID" value="SQA75638.1"/>
    <property type="molecule type" value="Genomic_DNA"/>
</dbReference>
<reference evidence="2" key="1">
    <citation type="journal article" date="2017" name="Genome Announc.">
        <title>Twelve Complete Reference Genomes of Clinical Isolates in the Capnocytophaga Genus.</title>
        <authorList>
            <person name="Villarma A."/>
            <person name="Gulvik C.A."/>
            <person name="Rowe L.A."/>
            <person name="Sheth M."/>
            <person name="Juieng P."/>
            <person name="Nicholson A.C."/>
            <person name="Loparev V.N."/>
            <person name="McQuiston J.R."/>
        </authorList>
    </citation>
    <scope>NUCLEOTIDE SEQUENCE</scope>
    <source>
        <strain evidence="2">KC1668</strain>
    </source>
</reference>
<dbReference type="Proteomes" id="UP000249902">
    <property type="component" value="Unassembled WGS sequence"/>
</dbReference>
<dbReference type="InterPro" id="IPR019861">
    <property type="entry name" value="PorP/SprF_Bacteroidetes"/>
</dbReference>
<dbReference type="RefSeq" id="WP_002677988.1">
    <property type="nucleotide sequence ID" value="NZ_CAUOZK010000116.1"/>
</dbReference>
<accession>A0AAX2ICB0</accession>
<name>A0AAX2ICB0_CAPSP</name>
<dbReference type="AlphaFoldDB" id="A0AAX2ICB0"/>
<evidence type="ECO:0000313" key="3">
    <source>
        <dbReference type="EMBL" id="SQA75638.1"/>
    </source>
</evidence>
<reference evidence="3 5" key="3">
    <citation type="submission" date="2018-06" db="EMBL/GenBank/DDBJ databases">
        <authorList>
            <consortium name="Pathogen Informatics"/>
            <person name="Doyle S."/>
        </authorList>
    </citation>
    <scope>NUCLEOTIDE SEQUENCE [LARGE SCALE GENOMIC DNA]</scope>
    <source>
        <strain evidence="3 5">NCTC11653</strain>
    </source>
</reference>
<reference evidence="4" key="2">
    <citation type="submission" date="2017-06" db="EMBL/GenBank/DDBJ databases">
        <title>Capnocytophaga spp. assemblies.</title>
        <authorList>
            <person name="Gulvik C.A."/>
        </authorList>
    </citation>
    <scope>NUCLEOTIDE SEQUENCE [LARGE SCALE GENOMIC DNA]</scope>
    <source>
        <strain evidence="4">KC1668</strain>
    </source>
</reference>
<keyword evidence="1" id="KW-0732">Signal</keyword>
<evidence type="ECO:0000313" key="5">
    <source>
        <dbReference type="Proteomes" id="UP000249902"/>
    </source>
</evidence>
<dbReference type="Proteomes" id="UP000217301">
    <property type="component" value="Chromosome"/>
</dbReference>
<keyword evidence="4" id="KW-1185">Reference proteome</keyword>
<evidence type="ECO:0000313" key="4">
    <source>
        <dbReference type="Proteomes" id="UP000217301"/>
    </source>
</evidence>
<feature type="signal peptide" evidence="1">
    <location>
        <begin position="1"/>
        <end position="20"/>
    </location>
</feature>